<sequence length="589" mass="61644">MKNVKTEVGMLRRVLVFMLLTALAGCGAQSGPDATGSSATDGSGTDTDSGDTDTVDPDNVAPVASAGLDQSVYEGATVLLPGSGIDEDGTVVLYEWAQLSGTEAAIVNPNSANTSVIIPGLTVAENMVFSLTVTDNAGASDTDTVTLYVYVEYDESGNLKPVVDAGSDQEVHVGQTVYLNGSASDLDGNVVSFQWVRQQGPAIDLSDATEAEATFTAPDVAEDTDIVLVLLATDEQGATGSDEMVITLFADLAVPDNLAVSVDSSEVTLTWDEVASAASYNVYYARETIPVSDVANYNSYLGGMLETDVITNRFVLSSTDDAIRTYYFRVSAVRGEYESDPSDEAVATSTIAVTIGATGKSNDTGLTACYSATAETVCPNTNFGGQDADYGRDADASLVKEGSGKAGFDFIKLDSEGIALAAAAEEWSCVLDVNTGLLWEVKDASGSGTERDSNSYFTWYSTDTSINGGADGVGTESGGGGCNLDGECNTAAYVDYMNSIALCGYSAWRLPSVYELSSIIDHSVTAPSIDEDYFPNTLYARVYWTSDVYGGESWAAWAVDFNEGVVSGTDTSGSQLAKSKSFFVRLVGG</sequence>
<dbReference type="Pfam" id="PF07603">
    <property type="entry name" value="Lcl_C"/>
    <property type="match status" value="1"/>
</dbReference>
<keyword evidence="5" id="KW-1185">Reference proteome</keyword>
<feature type="chain" id="PRO_5045302009" evidence="2">
    <location>
        <begin position="25"/>
        <end position="589"/>
    </location>
</feature>
<feature type="region of interest" description="Disordered" evidence="1">
    <location>
        <begin position="28"/>
        <end position="61"/>
    </location>
</feature>
<feature type="domain" description="Lcl C-terminal" evidence="3">
    <location>
        <begin position="429"/>
        <end position="587"/>
    </location>
</feature>
<dbReference type="Proteomes" id="UP001620597">
    <property type="component" value="Unassembled WGS sequence"/>
</dbReference>
<protein>
    <submittedName>
        <fullName evidence="4">DUF1566 domain-containing protein</fullName>
    </submittedName>
</protein>
<dbReference type="InterPro" id="IPR013783">
    <property type="entry name" value="Ig-like_fold"/>
</dbReference>
<name>A0ABW8NGF4_9GAMM</name>
<dbReference type="SUPFAM" id="SSF49299">
    <property type="entry name" value="PKD domain"/>
    <property type="match status" value="1"/>
</dbReference>
<evidence type="ECO:0000313" key="5">
    <source>
        <dbReference type="Proteomes" id="UP001620597"/>
    </source>
</evidence>
<evidence type="ECO:0000259" key="3">
    <source>
        <dbReference type="Pfam" id="PF07603"/>
    </source>
</evidence>
<dbReference type="Gene3D" id="2.60.40.10">
    <property type="entry name" value="Immunoglobulins"/>
    <property type="match status" value="3"/>
</dbReference>
<dbReference type="CDD" id="cd00063">
    <property type="entry name" value="FN3"/>
    <property type="match status" value="1"/>
</dbReference>
<dbReference type="SUPFAM" id="SSF49265">
    <property type="entry name" value="Fibronectin type III"/>
    <property type="match status" value="1"/>
</dbReference>
<dbReference type="PANTHER" id="PTHR35812">
    <property type="entry name" value="LIPOPROTEIN"/>
    <property type="match status" value="1"/>
</dbReference>
<evidence type="ECO:0000256" key="2">
    <source>
        <dbReference type="SAM" id="SignalP"/>
    </source>
</evidence>
<reference evidence="4 5" key="1">
    <citation type="submission" date="2024-03" db="EMBL/GenBank/DDBJ databases">
        <title>High-quality draft genome sequence of Oceanobacter sp. wDCs-4.</title>
        <authorList>
            <person name="Dong C."/>
        </authorList>
    </citation>
    <scope>NUCLEOTIDE SEQUENCE [LARGE SCALE GENOMIC DNA]</scope>
    <source>
        <strain evidence="5">wDCs-4</strain>
    </source>
</reference>
<dbReference type="InterPro" id="IPR035986">
    <property type="entry name" value="PKD_dom_sf"/>
</dbReference>
<dbReference type="PANTHER" id="PTHR35812:SF1">
    <property type="entry name" value="LIPOPROTEIN"/>
    <property type="match status" value="1"/>
</dbReference>
<proteinExistence type="predicted"/>
<accession>A0ABW8NGF4</accession>
<comment type="caution">
    <text evidence="4">The sequence shown here is derived from an EMBL/GenBank/DDBJ whole genome shotgun (WGS) entry which is preliminary data.</text>
</comment>
<dbReference type="InterPro" id="IPR011460">
    <property type="entry name" value="Lcl_C"/>
</dbReference>
<evidence type="ECO:0000256" key="1">
    <source>
        <dbReference type="SAM" id="MobiDB-lite"/>
    </source>
</evidence>
<feature type="signal peptide" evidence="2">
    <location>
        <begin position="1"/>
        <end position="24"/>
    </location>
</feature>
<organism evidence="4 5">
    <name type="scientific">Oceanobacter antarcticus</name>
    <dbReference type="NCBI Taxonomy" id="3133425"/>
    <lineage>
        <taxon>Bacteria</taxon>
        <taxon>Pseudomonadati</taxon>
        <taxon>Pseudomonadota</taxon>
        <taxon>Gammaproteobacteria</taxon>
        <taxon>Oceanospirillales</taxon>
        <taxon>Oceanospirillaceae</taxon>
        <taxon>Oceanobacter</taxon>
    </lineage>
</organism>
<gene>
    <name evidence="4" type="ORF">WG929_06255</name>
</gene>
<dbReference type="EMBL" id="JBBKTX010000006">
    <property type="protein sequence ID" value="MFK4752004.1"/>
    <property type="molecule type" value="Genomic_DNA"/>
</dbReference>
<dbReference type="Pfam" id="PF22352">
    <property type="entry name" value="K319L-like_PKD"/>
    <property type="match status" value="2"/>
</dbReference>
<dbReference type="RefSeq" id="WP_416205349.1">
    <property type="nucleotide sequence ID" value="NZ_JBBKTX010000006.1"/>
</dbReference>
<dbReference type="PROSITE" id="PS51257">
    <property type="entry name" value="PROKAR_LIPOPROTEIN"/>
    <property type="match status" value="1"/>
</dbReference>
<evidence type="ECO:0000313" key="4">
    <source>
        <dbReference type="EMBL" id="MFK4752004.1"/>
    </source>
</evidence>
<dbReference type="InterPro" id="IPR036116">
    <property type="entry name" value="FN3_sf"/>
</dbReference>
<feature type="compositionally biased region" description="Low complexity" evidence="1">
    <location>
        <begin position="33"/>
        <end position="47"/>
    </location>
</feature>
<dbReference type="InterPro" id="IPR003961">
    <property type="entry name" value="FN3_dom"/>
</dbReference>
<keyword evidence="2" id="KW-0732">Signal</keyword>